<feature type="transmembrane region" description="Helical" evidence="1">
    <location>
        <begin position="41"/>
        <end position="61"/>
    </location>
</feature>
<evidence type="ECO:0000256" key="1">
    <source>
        <dbReference type="SAM" id="Phobius"/>
    </source>
</evidence>
<reference evidence="2 3" key="1">
    <citation type="journal article" date="2014" name="Int. J. Syst. Evol. Microbiol.">
        <title>Complete genome sequence of Corynebacterium casei LMG S-19264T (=DSM 44701T), isolated from a smear-ripened cheese.</title>
        <authorList>
            <consortium name="US DOE Joint Genome Institute (JGI-PGF)"/>
            <person name="Walter F."/>
            <person name="Albersmeier A."/>
            <person name="Kalinowski J."/>
            <person name="Ruckert C."/>
        </authorList>
    </citation>
    <scope>NUCLEOTIDE SEQUENCE [LARGE SCALE GENOMIC DNA]</scope>
    <source>
        <strain evidence="2 3">KCTC 23968</strain>
    </source>
</reference>
<gene>
    <name evidence="2" type="ORF">GCM10011309_25570</name>
</gene>
<organism evidence="2 3">
    <name type="scientific">Litorimonas cladophorae</name>
    <dbReference type="NCBI Taxonomy" id="1220491"/>
    <lineage>
        <taxon>Bacteria</taxon>
        <taxon>Pseudomonadati</taxon>
        <taxon>Pseudomonadota</taxon>
        <taxon>Alphaproteobacteria</taxon>
        <taxon>Maricaulales</taxon>
        <taxon>Robiginitomaculaceae</taxon>
    </lineage>
</organism>
<keyword evidence="3" id="KW-1185">Reference proteome</keyword>
<accession>A0A918NJ68</accession>
<keyword evidence="1" id="KW-1133">Transmembrane helix</keyword>
<dbReference type="InterPro" id="IPR009325">
    <property type="entry name" value="DUF983"/>
</dbReference>
<sequence>MKLRCPRCGQGKLFRAYLKPVEHCSNCGQAWGHVRADLAPAWAAMTIAAHVTVLVWHFFFWQTDMPNWQLISILCGIATVISLIALPPMKGLFMAIIWAKGTTDS</sequence>
<comment type="caution">
    <text evidence="2">The sequence shown here is derived from an EMBL/GenBank/DDBJ whole genome shotgun (WGS) entry which is preliminary data.</text>
</comment>
<evidence type="ECO:0000313" key="2">
    <source>
        <dbReference type="EMBL" id="GGX74324.1"/>
    </source>
</evidence>
<dbReference type="Pfam" id="PF06170">
    <property type="entry name" value="DUF983"/>
    <property type="match status" value="1"/>
</dbReference>
<proteinExistence type="predicted"/>
<keyword evidence="1" id="KW-0472">Membrane</keyword>
<dbReference type="EMBL" id="BMYV01000003">
    <property type="protein sequence ID" value="GGX74324.1"/>
    <property type="molecule type" value="Genomic_DNA"/>
</dbReference>
<feature type="transmembrane region" description="Helical" evidence="1">
    <location>
        <begin position="67"/>
        <end position="86"/>
    </location>
</feature>
<dbReference type="Proteomes" id="UP000600865">
    <property type="component" value="Unassembled WGS sequence"/>
</dbReference>
<name>A0A918NJ68_9PROT</name>
<evidence type="ECO:0000313" key="3">
    <source>
        <dbReference type="Proteomes" id="UP000600865"/>
    </source>
</evidence>
<protein>
    <recommendedName>
        <fullName evidence="4">DUF983 domain-containing protein</fullName>
    </recommendedName>
</protein>
<dbReference type="AlphaFoldDB" id="A0A918NJ68"/>
<evidence type="ECO:0008006" key="4">
    <source>
        <dbReference type="Google" id="ProtNLM"/>
    </source>
</evidence>
<keyword evidence="1" id="KW-0812">Transmembrane</keyword>